<feature type="repeat" description="TPR" evidence="3">
    <location>
        <begin position="427"/>
        <end position="460"/>
    </location>
</feature>
<dbReference type="RefSeq" id="WP_013445528.1">
    <property type="nucleotide sequence ID" value="NC_014734.1"/>
</dbReference>
<evidence type="ECO:0000256" key="1">
    <source>
        <dbReference type="ARBA" id="ARBA00022737"/>
    </source>
</evidence>
<keyword evidence="2 3" id="KW-0802">TPR repeat</keyword>
<dbReference type="InterPro" id="IPR051012">
    <property type="entry name" value="CellSynth/LPSAsmb/PSIAsmb"/>
</dbReference>
<dbReference type="PROSITE" id="PS50005">
    <property type="entry name" value="TPR"/>
    <property type="match status" value="3"/>
</dbReference>
<dbReference type="PANTHER" id="PTHR45586">
    <property type="entry name" value="TPR REPEAT-CONTAINING PROTEIN PA4667"/>
    <property type="match status" value="1"/>
</dbReference>
<keyword evidence="1" id="KW-0677">Repeat</keyword>
<proteinExistence type="predicted"/>
<dbReference type="SUPFAM" id="SSF81901">
    <property type="entry name" value="HCP-like"/>
    <property type="match status" value="1"/>
</dbReference>
<evidence type="ECO:0000313" key="4">
    <source>
        <dbReference type="EMBL" id="ADQ80159.1"/>
    </source>
</evidence>
<organism evidence="4 5">
    <name type="scientific">Paludibacter propionicigenes (strain DSM 17365 / JCM 13257 / WB4)</name>
    <dbReference type="NCBI Taxonomy" id="694427"/>
    <lineage>
        <taxon>Bacteria</taxon>
        <taxon>Pseudomonadati</taxon>
        <taxon>Bacteroidota</taxon>
        <taxon>Bacteroidia</taxon>
        <taxon>Bacteroidales</taxon>
        <taxon>Paludibacteraceae</taxon>
        <taxon>Paludibacter</taxon>
    </lineage>
</organism>
<dbReference type="KEGG" id="ppn:Palpr_2022"/>
<feature type="repeat" description="TPR" evidence="3">
    <location>
        <begin position="77"/>
        <end position="110"/>
    </location>
</feature>
<gene>
    <name evidence="4" type="ordered locus">Palpr_2022</name>
</gene>
<dbReference type="PROSITE" id="PS51257">
    <property type="entry name" value="PROKAR_LIPOPROTEIN"/>
    <property type="match status" value="1"/>
</dbReference>
<dbReference type="Proteomes" id="UP000008718">
    <property type="component" value="Chromosome"/>
</dbReference>
<dbReference type="HOGENOM" id="CLU_007251_3_1_10"/>
<dbReference type="eggNOG" id="COG0457">
    <property type="taxonomic scope" value="Bacteria"/>
</dbReference>
<dbReference type="InterPro" id="IPR011990">
    <property type="entry name" value="TPR-like_helical_dom_sf"/>
</dbReference>
<dbReference type="SUPFAM" id="SSF48452">
    <property type="entry name" value="TPR-like"/>
    <property type="match status" value="2"/>
</dbReference>
<accession>E4T615</accession>
<dbReference type="Pfam" id="PF13181">
    <property type="entry name" value="TPR_8"/>
    <property type="match status" value="2"/>
</dbReference>
<dbReference type="Gene3D" id="1.25.40.10">
    <property type="entry name" value="Tetratricopeptide repeat domain"/>
    <property type="match status" value="2"/>
</dbReference>
<evidence type="ECO:0000313" key="5">
    <source>
        <dbReference type="Proteomes" id="UP000008718"/>
    </source>
</evidence>
<keyword evidence="5" id="KW-1185">Reference proteome</keyword>
<protein>
    <submittedName>
        <fullName evidence="4">Tetratricopeptide TPR_1 repeat-containing protein</fullName>
    </submittedName>
</protein>
<dbReference type="OrthoDB" id="9814220at2"/>
<dbReference type="InterPro" id="IPR019734">
    <property type="entry name" value="TPR_rpt"/>
</dbReference>
<dbReference type="PANTHER" id="PTHR45586:SF1">
    <property type="entry name" value="LIPOPOLYSACCHARIDE ASSEMBLY PROTEIN B"/>
    <property type="match status" value="1"/>
</dbReference>
<reference key="1">
    <citation type="submission" date="2010-11" db="EMBL/GenBank/DDBJ databases">
        <title>The complete genome of Paludibacter propionicigenes DSM 17365.</title>
        <authorList>
            <consortium name="US DOE Joint Genome Institute (JGI-PGF)"/>
            <person name="Lucas S."/>
            <person name="Copeland A."/>
            <person name="Lapidus A."/>
            <person name="Bruce D."/>
            <person name="Goodwin L."/>
            <person name="Pitluck S."/>
            <person name="Kyrpides N."/>
            <person name="Mavromatis K."/>
            <person name="Ivanova N."/>
            <person name="Munk A.C."/>
            <person name="Brettin T."/>
            <person name="Detter J.C."/>
            <person name="Han C."/>
            <person name="Tapia R."/>
            <person name="Land M."/>
            <person name="Hauser L."/>
            <person name="Markowitz V."/>
            <person name="Cheng J.-F."/>
            <person name="Hugenholtz P."/>
            <person name="Woyke T."/>
            <person name="Wu D."/>
            <person name="Gronow S."/>
            <person name="Wellnitz S."/>
            <person name="Brambilla E."/>
            <person name="Klenk H.-P."/>
            <person name="Eisen J.A."/>
        </authorList>
    </citation>
    <scope>NUCLEOTIDE SEQUENCE</scope>
    <source>
        <strain>WB4</strain>
    </source>
</reference>
<dbReference type="STRING" id="694427.Palpr_2022"/>
<dbReference type="AlphaFoldDB" id="E4T615"/>
<evidence type="ECO:0000256" key="2">
    <source>
        <dbReference type="ARBA" id="ARBA00022803"/>
    </source>
</evidence>
<dbReference type="EMBL" id="CP002345">
    <property type="protein sequence ID" value="ADQ80159.1"/>
    <property type="molecule type" value="Genomic_DNA"/>
</dbReference>
<evidence type="ECO:0000256" key="3">
    <source>
        <dbReference type="PROSITE-ProRule" id="PRU00339"/>
    </source>
</evidence>
<dbReference type="SMART" id="SM00028">
    <property type="entry name" value="TPR"/>
    <property type="match status" value="9"/>
</dbReference>
<reference evidence="4 5" key="2">
    <citation type="journal article" date="2011" name="Stand. Genomic Sci.">
        <title>Complete genome sequence of Paludibacter propionicigenes type strain (WB4).</title>
        <authorList>
            <person name="Gronow S."/>
            <person name="Munk C."/>
            <person name="Lapidus A."/>
            <person name="Nolan M."/>
            <person name="Lucas S."/>
            <person name="Hammon N."/>
            <person name="Deshpande S."/>
            <person name="Cheng J.F."/>
            <person name="Tapia R."/>
            <person name="Han C."/>
            <person name="Goodwin L."/>
            <person name="Pitluck S."/>
            <person name="Liolios K."/>
            <person name="Ivanova N."/>
            <person name="Mavromatis K."/>
            <person name="Mikhailova N."/>
            <person name="Pati A."/>
            <person name="Chen A."/>
            <person name="Palaniappan K."/>
            <person name="Land M."/>
            <person name="Hauser L."/>
            <person name="Chang Y.J."/>
            <person name="Jeffries C.D."/>
            <person name="Brambilla E."/>
            <person name="Rohde M."/>
            <person name="Goker M."/>
            <person name="Detter J.C."/>
            <person name="Woyke T."/>
            <person name="Bristow J."/>
            <person name="Eisen J.A."/>
            <person name="Markowitz V."/>
            <person name="Hugenholtz P."/>
            <person name="Kyrpides N.C."/>
            <person name="Klenk H.P."/>
        </authorList>
    </citation>
    <scope>NUCLEOTIDE SEQUENCE [LARGE SCALE GENOMIC DNA]</scope>
    <source>
        <strain evidence="5">DSM 17365 / JCM 13257 / WB4</strain>
    </source>
</reference>
<sequence>MHKKYYLFLFVLFTFLSCSTPKKLVEASVANKIQLPESARRQFDYYFYEGLKQKDNQQYDQAIETFRLCLAIDSLDAGAQSELGLMYSAMGFDGPALQCLEKAVRIDPSNWWYNAQLISMYSDAKNWKRAIELTNNLQKLYPDKDDVYSMLATFYKQTREYDKAIAAYDHLESLVGINETTTFEKFQLYILSNKPQKGVAEIDKLVNKFPTESRYKVLRGDIFMQQKMPEKAYEIYQNVLKDDPQNAYVYVSLSEYYKSTNQPDKAIESIVNALKTEQLDVDTKVDILGQYVERLVQDSTKFVETESLFKLLIDRYPLEEKVHGYYATFLLYQKRNTEAIAEFETMLNINPKNEQTWMKLIQVNTMDKKFSQVLTVTKRAMESLPKLAIWYFYKGIAQFQLEDYKGALDTYKAGLPLITKDQTALQSDFYAQIADIYYKQQMKDSAFAAYDKALAINPVNVMVMNNYAYYLSLEKTDLKKAERMSAKTIEVEPKNSTYLDTYAWILYQEANYFLAKFHIERAIDNLPKDEDPGIILEHYGDILWMSGAENEAKALEVWQKSYDSGNKTEELKQKITNKGWKR</sequence>
<name>E4T615_PALPW</name>
<feature type="repeat" description="TPR" evidence="3">
    <location>
        <begin position="213"/>
        <end position="246"/>
    </location>
</feature>